<dbReference type="EMBL" id="CM023484">
    <property type="protein sequence ID" value="KAH6932416.1"/>
    <property type="molecule type" value="Genomic_DNA"/>
</dbReference>
<gene>
    <name evidence="1" type="ORF">HPB50_005359</name>
</gene>
<proteinExistence type="predicted"/>
<accession>A0ACB7SBS7</accession>
<organism evidence="1 2">
    <name type="scientific">Hyalomma asiaticum</name>
    <name type="common">Tick</name>
    <dbReference type="NCBI Taxonomy" id="266040"/>
    <lineage>
        <taxon>Eukaryota</taxon>
        <taxon>Metazoa</taxon>
        <taxon>Ecdysozoa</taxon>
        <taxon>Arthropoda</taxon>
        <taxon>Chelicerata</taxon>
        <taxon>Arachnida</taxon>
        <taxon>Acari</taxon>
        <taxon>Parasitiformes</taxon>
        <taxon>Ixodida</taxon>
        <taxon>Ixodoidea</taxon>
        <taxon>Ixodidae</taxon>
        <taxon>Hyalomminae</taxon>
        <taxon>Hyalomma</taxon>
    </lineage>
</organism>
<protein>
    <submittedName>
        <fullName evidence="1">Uncharacterized protein</fullName>
    </submittedName>
</protein>
<sequence length="541" mass="61499">MLTDVANSALKQHQVLGPSRKMTRPFMTTELRKWWHTQRARAAGFQRKKKTRSHKQRLPSGVVTRPSCELPTTDVRLRKGRINSSSELETAHGTSGEKDHDGERRQLLEQRGPTTVYDDQLGQLVINYSYAYITFGDEFTNRRGERRRLQKQAASATQGNEADGDDLAVTGQDPPLPRLSDTSPISSPPSSPAPGPDGPDVPGSLSQEHSSSSQLPTTEASRYPRRERKAPQRYRDYVPRKNSHRKSSVGFKDVPQDEKPMSKEEEERYKRFMSLRKNHYQDEFRKLRNRPQPGDEEDDDHFDASETRVNIASVSQNPACWPPASGWPAHPSRLVPCGPLGSSMEYPEVAGFSNSDRFDLICTVALSLYMSGISTYILWYYTWTDPLLNACCELSDDQYRFLRGKYSNMTLLKLNQTGPLEYLPDCIVLTNSTKQLAPQRCCSERHLLSLTMPSDAFKVYERPLNCGHVACKNISNHLEMVFSVFVLFCVAHFMAYWIVRSEYIIICLTNEIRRRRAQTREGRTASEPQVAPAVIRSSAEE</sequence>
<keyword evidence="2" id="KW-1185">Reference proteome</keyword>
<reference evidence="1" key="1">
    <citation type="submission" date="2020-05" db="EMBL/GenBank/DDBJ databases">
        <title>Large-scale comparative analyses of tick genomes elucidate their genetic diversity and vector capacities.</title>
        <authorList>
            <person name="Jia N."/>
            <person name="Wang J."/>
            <person name="Shi W."/>
            <person name="Du L."/>
            <person name="Sun Y."/>
            <person name="Zhan W."/>
            <person name="Jiang J."/>
            <person name="Wang Q."/>
            <person name="Zhang B."/>
            <person name="Ji P."/>
            <person name="Sakyi L.B."/>
            <person name="Cui X."/>
            <person name="Yuan T."/>
            <person name="Jiang B."/>
            <person name="Yang W."/>
            <person name="Lam T.T.-Y."/>
            <person name="Chang Q."/>
            <person name="Ding S."/>
            <person name="Wang X."/>
            <person name="Zhu J."/>
            <person name="Ruan X."/>
            <person name="Zhao L."/>
            <person name="Wei J."/>
            <person name="Que T."/>
            <person name="Du C."/>
            <person name="Cheng J."/>
            <person name="Dai P."/>
            <person name="Han X."/>
            <person name="Huang E."/>
            <person name="Gao Y."/>
            <person name="Liu J."/>
            <person name="Shao H."/>
            <person name="Ye R."/>
            <person name="Li L."/>
            <person name="Wei W."/>
            <person name="Wang X."/>
            <person name="Wang C."/>
            <person name="Yang T."/>
            <person name="Huo Q."/>
            <person name="Li W."/>
            <person name="Guo W."/>
            <person name="Chen H."/>
            <person name="Zhou L."/>
            <person name="Ni X."/>
            <person name="Tian J."/>
            <person name="Zhou Y."/>
            <person name="Sheng Y."/>
            <person name="Liu T."/>
            <person name="Pan Y."/>
            <person name="Xia L."/>
            <person name="Li J."/>
            <person name="Zhao F."/>
            <person name="Cao W."/>
        </authorList>
    </citation>
    <scope>NUCLEOTIDE SEQUENCE</scope>
    <source>
        <strain evidence="1">Hyas-2018</strain>
    </source>
</reference>
<evidence type="ECO:0000313" key="1">
    <source>
        <dbReference type="EMBL" id="KAH6932416.1"/>
    </source>
</evidence>
<comment type="caution">
    <text evidence="1">The sequence shown here is derived from an EMBL/GenBank/DDBJ whole genome shotgun (WGS) entry which is preliminary data.</text>
</comment>
<dbReference type="Proteomes" id="UP000821845">
    <property type="component" value="Chromosome 4"/>
</dbReference>
<evidence type="ECO:0000313" key="2">
    <source>
        <dbReference type="Proteomes" id="UP000821845"/>
    </source>
</evidence>
<name>A0ACB7SBS7_HYAAI</name>